<keyword evidence="2" id="KW-0547">Nucleotide-binding</keyword>
<keyword evidence="3 7" id="KW-0067">ATP-binding</keyword>
<dbReference type="SMART" id="SM00382">
    <property type="entry name" value="AAA"/>
    <property type="match status" value="1"/>
</dbReference>
<dbReference type="InterPro" id="IPR050093">
    <property type="entry name" value="ABC_SmlMolc_Importer"/>
</dbReference>
<dbReference type="EC" id="7.6.2.9" evidence="4"/>
<accession>A0A455T4J9</accession>
<organism evidence="7">
    <name type="scientific">Thermogemmatispora argillosa</name>
    <dbReference type="NCBI Taxonomy" id="2045280"/>
    <lineage>
        <taxon>Bacteria</taxon>
        <taxon>Bacillati</taxon>
        <taxon>Chloroflexota</taxon>
        <taxon>Ktedonobacteria</taxon>
        <taxon>Thermogemmatisporales</taxon>
        <taxon>Thermogemmatisporaceae</taxon>
        <taxon>Thermogemmatispora</taxon>
    </lineage>
</organism>
<dbReference type="PROSITE" id="PS00211">
    <property type="entry name" value="ABC_TRANSPORTER_1"/>
    <property type="match status" value="1"/>
</dbReference>
<protein>
    <recommendedName>
        <fullName evidence="4">ABC-type quaternary amine transporter</fullName>
        <ecNumber evidence="4">7.6.2.9</ecNumber>
    </recommendedName>
</protein>
<dbReference type="InterPro" id="IPR003439">
    <property type="entry name" value="ABC_transporter-like_ATP-bd"/>
</dbReference>
<keyword evidence="1" id="KW-0813">Transport</keyword>
<dbReference type="Gene3D" id="2.40.50.100">
    <property type="match status" value="1"/>
</dbReference>
<dbReference type="InterPro" id="IPR017871">
    <property type="entry name" value="ABC_transporter-like_CS"/>
</dbReference>
<feature type="domain" description="ABC transporter" evidence="6">
    <location>
        <begin position="4"/>
        <end position="234"/>
    </location>
</feature>
<dbReference type="Gene3D" id="3.40.50.300">
    <property type="entry name" value="P-loop containing nucleotide triphosphate hydrolases"/>
    <property type="match status" value="1"/>
</dbReference>
<evidence type="ECO:0000256" key="5">
    <source>
        <dbReference type="SAM" id="MobiDB-lite"/>
    </source>
</evidence>
<dbReference type="InterPro" id="IPR003593">
    <property type="entry name" value="AAA+_ATPase"/>
</dbReference>
<dbReference type="InterPro" id="IPR027417">
    <property type="entry name" value="P-loop_NTPase"/>
</dbReference>
<feature type="region of interest" description="Disordered" evidence="5">
    <location>
        <begin position="364"/>
        <end position="401"/>
    </location>
</feature>
<reference evidence="7" key="1">
    <citation type="submission" date="2018-12" db="EMBL/GenBank/DDBJ databases">
        <title>Novel natural products biosynthetic potential of the class Ktedonobacteria.</title>
        <authorList>
            <person name="Zheng Y."/>
            <person name="Saitou A."/>
            <person name="Wang C.M."/>
            <person name="Toyoda A."/>
            <person name="Minakuchi Y."/>
            <person name="Sekiguchi Y."/>
            <person name="Ueda K."/>
            <person name="Takano H."/>
            <person name="Sakai Y."/>
            <person name="Yokota A."/>
            <person name="Yabe S."/>
        </authorList>
    </citation>
    <scope>NUCLEOTIDE SEQUENCE</scope>
    <source>
        <strain evidence="7">A3-2</strain>
    </source>
</reference>
<dbReference type="Pfam" id="PF00005">
    <property type="entry name" value="ABC_tran"/>
    <property type="match status" value="1"/>
</dbReference>
<evidence type="ECO:0000256" key="2">
    <source>
        <dbReference type="ARBA" id="ARBA00022741"/>
    </source>
</evidence>
<dbReference type="EMBL" id="AP019377">
    <property type="protein sequence ID" value="BBH92324.1"/>
    <property type="molecule type" value="Genomic_DNA"/>
</dbReference>
<dbReference type="FunFam" id="3.40.50.300:FF:000425">
    <property type="entry name" value="Probable ABC transporter, ATP-binding subunit"/>
    <property type="match status" value="1"/>
</dbReference>
<evidence type="ECO:0000256" key="4">
    <source>
        <dbReference type="ARBA" id="ARBA00066388"/>
    </source>
</evidence>
<evidence type="ECO:0000313" key="7">
    <source>
        <dbReference type="EMBL" id="BBH92324.1"/>
    </source>
</evidence>
<dbReference type="GO" id="GO:0005524">
    <property type="term" value="F:ATP binding"/>
    <property type="evidence" value="ECO:0007669"/>
    <property type="project" value="UniProtKB-KW"/>
</dbReference>
<evidence type="ECO:0000256" key="3">
    <source>
        <dbReference type="ARBA" id="ARBA00022840"/>
    </source>
</evidence>
<dbReference type="Pfam" id="PF08402">
    <property type="entry name" value="TOBE_2"/>
    <property type="match status" value="1"/>
</dbReference>
<dbReference type="InterPro" id="IPR013611">
    <property type="entry name" value="Transp-assoc_OB_typ2"/>
</dbReference>
<dbReference type="PANTHER" id="PTHR42781:SF4">
    <property type="entry name" value="SPERMIDINE_PUTRESCINE IMPORT ATP-BINDING PROTEIN POTA"/>
    <property type="match status" value="1"/>
</dbReference>
<dbReference type="AlphaFoldDB" id="A0A455T4J9"/>
<dbReference type="GO" id="GO:0043190">
    <property type="term" value="C:ATP-binding cassette (ABC) transporter complex"/>
    <property type="evidence" value="ECO:0007669"/>
    <property type="project" value="InterPro"/>
</dbReference>
<evidence type="ECO:0000256" key="1">
    <source>
        <dbReference type="ARBA" id="ARBA00022448"/>
    </source>
</evidence>
<dbReference type="SUPFAM" id="SSF50331">
    <property type="entry name" value="MOP-like"/>
    <property type="match status" value="1"/>
</dbReference>
<dbReference type="SUPFAM" id="SSF52540">
    <property type="entry name" value="P-loop containing nucleoside triphosphate hydrolases"/>
    <property type="match status" value="1"/>
</dbReference>
<evidence type="ECO:0000259" key="6">
    <source>
        <dbReference type="PROSITE" id="PS50893"/>
    </source>
</evidence>
<dbReference type="PANTHER" id="PTHR42781">
    <property type="entry name" value="SPERMIDINE/PUTRESCINE IMPORT ATP-BINDING PROTEIN POTA"/>
    <property type="match status" value="1"/>
</dbReference>
<gene>
    <name evidence="7" type="ORF">KTA_05230</name>
</gene>
<dbReference type="PROSITE" id="PS50893">
    <property type="entry name" value="ABC_TRANSPORTER_2"/>
    <property type="match status" value="1"/>
</dbReference>
<name>A0A455T4J9_9CHLR</name>
<dbReference type="GO" id="GO:0016887">
    <property type="term" value="F:ATP hydrolysis activity"/>
    <property type="evidence" value="ECO:0007669"/>
    <property type="project" value="InterPro"/>
</dbReference>
<dbReference type="InterPro" id="IPR008995">
    <property type="entry name" value="Mo/tungstate-bd_C_term_dom"/>
</dbReference>
<sequence length="401" mass="43732">MAFLELQELTKSFGRTRAVDGVSLAVEQGEFVTLLGPSGCGKTTILRLIAGFEQPDAGRILLDGDEITARPANRRPMGMVFQSYALFPHLTAEQNVAFGLRLKRLPSAEVRRRSRELLALVGLAERARHYPHQLSGGQQQRVALARALAIEPKVLLLDEPLSALDAAVRVTLREEIRRIQQQLTMTVIYVTHDQEEALAISDRIAVMVRGRLEQLGTPEEIYRRPRTAFVAGFVGTSNRLRARLERAAEGSCLAHGLRLRVTPQPELADGTSVLLVVRPEQVTLRPADDGQAASAAAQGEEENTLLGCVELRTFLGAITRFRVRTDGGQLFTVDRPAVEAGPLLPGQRVALSFPPDACLVLPLSESEAEPFSGSESRPAESLTERAGQHGVRQPEPAGERG</sequence>
<proteinExistence type="predicted"/>
<dbReference type="GO" id="GO:0015418">
    <property type="term" value="F:ABC-type quaternary ammonium compound transporting activity"/>
    <property type="evidence" value="ECO:0007669"/>
    <property type="project" value="UniProtKB-EC"/>
</dbReference>